<feature type="domain" description="D-alanyl-D-alanine carboxypeptidase-like core" evidence="2">
    <location>
        <begin position="113"/>
        <end position="247"/>
    </location>
</feature>
<dbReference type="Proteomes" id="UP000824214">
    <property type="component" value="Unassembled WGS sequence"/>
</dbReference>
<dbReference type="AlphaFoldDB" id="A0A9D2RZP0"/>
<gene>
    <name evidence="3" type="ORF">H9942_11825</name>
</gene>
<dbReference type="CDD" id="cd14852">
    <property type="entry name" value="LD-carboxypeptidase"/>
    <property type="match status" value="1"/>
</dbReference>
<reference evidence="3" key="2">
    <citation type="submission" date="2021-04" db="EMBL/GenBank/DDBJ databases">
        <authorList>
            <person name="Gilroy R."/>
        </authorList>
    </citation>
    <scope>NUCLEOTIDE SEQUENCE</scope>
    <source>
        <strain evidence="3">ChiBcolR8-3208</strain>
    </source>
</reference>
<dbReference type="InterPro" id="IPR003709">
    <property type="entry name" value="VanY-like_core_dom"/>
</dbReference>
<dbReference type="Pfam" id="PF02557">
    <property type="entry name" value="VanY"/>
    <property type="match status" value="1"/>
</dbReference>
<dbReference type="InterPro" id="IPR058193">
    <property type="entry name" value="VanY/YodJ_core_dom"/>
</dbReference>
<organism evidence="3 4">
    <name type="scientific">Candidatus Acutalibacter ornithocaccae</name>
    <dbReference type="NCBI Taxonomy" id="2838416"/>
    <lineage>
        <taxon>Bacteria</taxon>
        <taxon>Bacillati</taxon>
        <taxon>Bacillota</taxon>
        <taxon>Clostridia</taxon>
        <taxon>Eubacteriales</taxon>
        <taxon>Acutalibacteraceae</taxon>
        <taxon>Acutalibacter</taxon>
    </lineage>
</organism>
<sequence>MEPHHAPRHARKRGGRWLLPALVGSACAVFLLCLLPHLMPTASASGQPAASPAPAESAPDSGTPGISVNWEPSPSPAPEEQEEAPWYLRLVNLENRLSQDFTVELAQVDGGQFDARAAEALSQMLADMEAQGLSPMVCSSFRTWEDQETLHQNKIGRLLEEGYSQEAAEAEASRWVVPAGASEHQLGLAADIVASQYQILEEEQENTPEQQWLMAHCQEYGFILRYPKDKTEVTGVGYEPWHYRYVGVEAAQEIMAQGICLEEYLGQ</sequence>
<dbReference type="PANTHER" id="PTHR34385">
    <property type="entry name" value="D-ALANYL-D-ALANINE CARBOXYPEPTIDASE"/>
    <property type="match status" value="1"/>
</dbReference>
<proteinExistence type="predicted"/>
<evidence type="ECO:0000256" key="1">
    <source>
        <dbReference type="SAM" id="MobiDB-lite"/>
    </source>
</evidence>
<dbReference type="EMBL" id="DWXZ01000253">
    <property type="protein sequence ID" value="HJB38733.1"/>
    <property type="molecule type" value="Genomic_DNA"/>
</dbReference>
<evidence type="ECO:0000259" key="2">
    <source>
        <dbReference type="Pfam" id="PF02557"/>
    </source>
</evidence>
<dbReference type="GO" id="GO:0006508">
    <property type="term" value="P:proteolysis"/>
    <property type="evidence" value="ECO:0007669"/>
    <property type="project" value="InterPro"/>
</dbReference>
<feature type="region of interest" description="Disordered" evidence="1">
    <location>
        <begin position="43"/>
        <end position="82"/>
    </location>
</feature>
<feature type="compositionally biased region" description="Low complexity" evidence="1">
    <location>
        <begin position="43"/>
        <end position="61"/>
    </location>
</feature>
<dbReference type="SUPFAM" id="SSF55166">
    <property type="entry name" value="Hedgehog/DD-peptidase"/>
    <property type="match status" value="1"/>
</dbReference>
<dbReference type="Gene3D" id="3.30.1380.10">
    <property type="match status" value="1"/>
</dbReference>
<dbReference type="InterPro" id="IPR052179">
    <property type="entry name" value="DD-CPase-like"/>
</dbReference>
<evidence type="ECO:0000313" key="3">
    <source>
        <dbReference type="EMBL" id="HJB38733.1"/>
    </source>
</evidence>
<dbReference type="GO" id="GO:0008233">
    <property type="term" value="F:peptidase activity"/>
    <property type="evidence" value="ECO:0007669"/>
    <property type="project" value="InterPro"/>
</dbReference>
<name>A0A9D2RZP0_9FIRM</name>
<dbReference type="InterPro" id="IPR009045">
    <property type="entry name" value="Zn_M74/Hedgehog-like"/>
</dbReference>
<comment type="caution">
    <text evidence="3">The sequence shown here is derived from an EMBL/GenBank/DDBJ whole genome shotgun (WGS) entry which is preliminary data.</text>
</comment>
<dbReference type="PANTHER" id="PTHR34385:SF1">
    <property type="entry name" value="PEPTIDOGLYCAN L-ALANYL-D-GLUTAMATE ENDOPEPTIDASE CWLK"/>
    <property type="match status" value="1"/>
</dbReference>
<reference evidence="3" key="1">
    <citation type="journal article" date="2021" name="PeerJ">
        <title>Extensive microbial diversity within the chicken gut microbiome revealed by metagenomics and culture.</title>
        <authorList>
            <person name="Gilroy R."/>
            <person name="Ravi A."/>
            <person name="Getino M."/>
            <person name="Pursley I."/>
            <person name="Horton D.L."/>
            <person name="Alikhan N.F."/>
            <person name="Baker D."/>
            <person name="Gharbi K."/>
            <person name="Hall N."/>
            <person name="Watson M."/>
            <person name="Adriaenssens E.M."/>
            <person name="Foster-Nyarko E."/>
            <person name="Jarju S."/>
            <person name="Secka A."/>
            <person name="Antonio M."/>
            <person name="Oren A."/>
            <person name="Chaudhuri R.R."/>
            <person name="La Ragione R."/>
            <person name="Hildebrand F."/>
            <person name="Pallen M.J."/>
        </authorList>
    </citation>
    <scope>NUCLEOTIDE SEQUENCE</scope>
    <source>
        <strain evidence="3">ChiBcolR8-3208</strain>
    </source>
</reference>
<protein>
    <submittedName>
        <fullName evidence="3">M15 family metallopeptidase</fullName>
    </submittedName>
</protein>
<evidence type="ECO:0000313" key="4">
    <source>
        <dbReference type="Proteomes" id="UP000824214"/>
    </source>
</evidence>
<accession>A0A9D2RZP0</accession>